<dbReference type="STRING" id="1077348.A0A2G8SKS7"/>
<dbReference type="AlphaFoldDB" id="A0A2G8SKS7"/>
<feature type="signal peptide" evidence="5">
    <location>
        <begin position="1"/>
        <end position="19"/>
    </location>
</feature>
<evidence type="ECO:0008006" key="8">
    <source>
        <dbReference type="Google" id="ProtNLM"/>
    </source>
</evidence>
<accession>A0A2G8SKS7</accession>
<comment type="pathway">
    <text evidence="1">Secondary metabolite biosynthesis.</text>
</comment>
<proteinExistence type="inferred from homology"/>
<evidence type="ECO:0000256" key="3">
    <source>
        <dbReference type="ARBA" id="ARBA00022691"/>
    </source>
</evidence>
<dbReference type="PANTHER" id="PTHR35897">
    <property type="entry name" value="METHYLTRANSFERASE AUSD"/>
    <property type="match status" value="1"/>
</dbReference>
<keyword evidence="5" id="KW-0732">Signal</keyword>
<dbReference type="OrthoDB" id="2094832at2759"/>
<dbReference type="Proteomes" id="UP000230002">
    <property type="component" value="Unassembled WGS sequence"/>
</dbReference>
<evidence type="ECO:0000256" key="2">
    <source>
        <dbReference type="ARBA" id="ARBA00022679"/>
    </source>
</evidence>
<dbReference type="InterPro" id="IPR051654">
    <property type="entry name" value="Meroterpenoid_MTases"/>
</dbReference>
<evidence type="ECO:0000313" key="7">
    <source>
        <dbReference type="Proteomes" id="UP000230002"/>
    </source>
</evidence>
<dbReference type="InterPro" id="IPR029063">
    <property type="entry name" value="SAM-dependent_MTases_sf"/>
</dbReference>
<sequence length="172" mass="18930">MRGTPIWLHSALLISSVRESLLPSLMTVGVLILSRVKVTDIPGYDRLVKLGTERKGAILFDVGCCFGTDIRKMAADGWPADSILGTDIEPKFWELGHRLFCSTADTFPAVFLPGDIFDLTHLDPVSAEDRTLLHRGPTPMPPLRSLTSLSPLRGYVAAIHAGAFFHLFSEER</sequence>
<keyword evidence="3" id="KW-0949">S-adenosyl-L-methionine</keyword>
<keyword evidence="2" id="KW-0808">Transferase</keyword>
<name>A0A2G8SKS7_9APHY</name>
<dbReference type="EMBL" id="AYKW01000005">
    <property type="protein sequence ID" value="PIL34360.1"/>
    <property type="molecule type" value="Genomic_DNA"/>
</dbReference>
<organism evidence="6 7">
    <name type="scientific">Ganoderma sinense ZZ0214-1</name>
    <dbReference type="NCBI Taxonomy" id="1077348"/>
    <lineage>
        <taxon>Eukaryota</taxon>
        <taxon>Fungi</taxon>
        <taxon>Dikarya</taxon>
        <taxon>Basidiomycota</taxon>
        <taxon>Agaricomycotina</taxon>
        <taxon>Agaricomycetes</taxon>
        <taxon>Polyporales</taxon>
        <taxon>Polyporaceae</taxon>
        <taxon>Ganoderma</taxon>
    </lineage>
</organism>
<comment type="caution">
    <text evidence="6">The sequence shown here is derived from an EMBL/GenBank/DDBJ whole genome shotgun (WGS) entry which is preliminary data.</text>
</comment>
<reference evidence="6 7" key="1">
    <citation type="journal article" date="2015" name="Sci. Rep.">
        <title>Chromosome-level genome map provides insights into diverse defense mechanisms in the medicinal fungus Ganoderma sinense.</title>
        <authorList>
            <person name="Zhu Y."/>
            <person name="Xu J."/>
            <person name="Sun C."/>
            <person name="Zhou S."/>
            <person name="Xu H."/>
            <person name="Nelson D.R."/>
            <person name="Qian J."/>
            <person name="Song J."/>
            <person name="Luo H."/>
            <person name="Xiang L."/>
            <person name="Li Y."/>
            <person name="Xu Z."/>
            <person name="Ji A."/>
            <person name="Wang L."/>
            <person name="Lu S."/>
            <person name="Hayward A."/>
            <person name="Sun W."/>
            <person name="Li X."/>
            <person name="Schwartz D.C."/>
            <person name="Wang Y."/>
            <person name="Chen S."/>
        </authorList>
    </citation>
    <scope>NUCLEOTIDE SEQUENCE [LARGE SCALE GENOMIC DNA]</scope>
    <source>
        <strain evidence="6 7">ZZ0214-1</strain>
    </source>
</reference>
<protein>
    <recommendedName>
        <fullName evidence="8">Methyltransferase domain-containing protein</fullName>
    </recommendedName>
</protein>
<evidence type="ECO:0000256" key="5">
    <source>
        <dbReference type="SAM" id="SignalP"/>
    </source>
</evidence>
<evidence type="ECO:0000256" key="1">
    <source>
        <dbReference type="ARBA" id="ARBA00005179"/>
    </source>
</evidence>
<evidence type="ECO:0000256" key="4">
    <source>
        <dbReference type="ARBA" id="ARBA00038314"/>
    </source>
</evidence>
<dbReference type="SUPFAM" id="SSF53335">
    <property type="entry name" value="S-adenosyl-L-methionine-dependent methyltransferases"/>
    <property type="match status" value="1"/>
</dbReference>
<comment type="similarity">
    <text evidence="4">Belongs to the class I-like SAM-binding methyltransferase superfamily.</text>
</comment>
<dbReference type="PANTHER" id="PTHR35897:SF1">
    <property type="entry name" value="METHYLTRANSFERASE AUSD"/>
    <property type="match status" value="1"/>
</dbReference>
<gene>
    <name evidence="6" type="ORF">GSI_03135</name>
</gene>
<evidence type="ECO:0000313" key="6">
    <source>
        <dbReference type="EMBL" id="PIL34360.1"/>
    </source>
</evidence>
<keyword evidence="7" id="KW-1185">Reference proteome</keyword>
<feature type="chain" id="PRO_5013896762" description="Methyltransferase domain-containing protein" evidence="5">
    <location>
        <begin position="20"/>
        <end position="172"/>
    </location>
</feature>
<dbReference type="GO" id="GO:0016740">
    <property type="term" value="F:transferase activity"/>
    <property type="evidence" value="ECO:0007669"/>
    <property type="project" value="UniProtKB-KW"/>
</dbReference>